<dbReference type="RefSeq" id="WP_209214692.1">
    <property type="nucleotide sequence ID" value="NZ_JAFFZM010000035.1"/>
</dbReference>
<sequence length="1114" mass="116700">MSKRRPATVPPPPAQRSGAAVARALASVLLLAALLAGLPVLLGWATPQVWETGREDLAHLLDRPDGGGAFMLLLLAVGWVAWAHFACSVIVEAAAQLHGRAAHRRHLLGPNQRLAAVLVGSVLVLLPTSSALATPATATSVSVSLHHQPATAHDEGSGGQQTAAAQEKDKAAHSTRTYTVREARPAETLGSIAEEQLGSFDAWHEIADLNEGRVMTDGQVFDARFLQPGWKLLLPEAAREAASEDDDSGMRPAAAAEPERADRSYTVQPGDNLSRIAEDVYGDAGRYPQIVRANPGKLSDPDLIYPGQKLTLPHAGDAKTPSPTRPDHSPAETSNDKPKEAGGQEQKGGSGNPEREGDRGGADGREDNKREDRPGDQATLTPSKQPPQESTPGAAKEAGPVADSVVTAPRVLGAGALLAAGMCGALGVKRILQQRRRRPGETIAVEEPTVTEQRMTAAAEPGSVERLDAALRALGHNHAAARAPLPPLRAARVTARSVQILLDDASESLAAELMAPFVPLTEGWWEAAVGADVPAEGLEQVPAPYPGLVAIGSGAEGEHVLLNLPHAQVLLLDGPPERVREVARAVALDAATCAWSDHSEILTVGLGQELPALLPKGRVRAVPHLAAAARDLGEILLEAHQQAADDDADALLPWLLVCAAEAEPDQAWALADALAAARSAPVALVLPAEAVAAVFPQAERLDAAQDEAQPCALAGQSLRLGRVTDDEYDDLVAGLRIADRPAQPARAEWQHVPAAVPQQSEAAASLAPVAVSGQHAPEPAVAVQVQANSTSTAARDSDAGEASPFPALLAAVKDPGRVPATAQTHGEEEAGAGAEQPLHQGRQSGQAAQEPVGPGSDTDSGPSLEEDADGPQINVLGPVEVSGVAASGHGYKIAALAALLYLRPGRSAMELCEAMDPNKPWSKATLQSRVSELRARLGTAPDGTAYLPRDRQRPYRFAPQVQCDWAHFQRLARRGLEAGPPAGLPDLAAALALVRGRPLTGPSGADLPWATPLIQEMLSRIIDVAHTIATWHRTGPRPDLDAARQALTTALAVDDTADVLYQDWIRVEAAAGNRAGVYQAVEQINAVCRRLDVEMLPETEAVIEDVLSSPARTA</sequence>
<reference evidence="4 5" key="1">
    <citation type="submission" date="2021-02" db="EMBL/GenBank/DDBJ databases">
        <title>Streptomyces spirodelae sp. nov., isolated from duckweed.</title>
        <authorList>
            <person name="Saimee Y."/>
            <person name="Duangmal K."/>
        </authorList>
    </citation>
    <scope>NUCLEOTIDE SEQUENCE [LARGE SCALE GENOMIC DNA]</scope>
    <source>
        <strain evidence="4 5">DSM 42105</strain>
    </source>
</reference>
<dbReference type="InterPro" id="IPR018392">
    <property type="entry name" value="LysM"/>
</dbReference>
<feature type="region of interest" description="Disordered" evidence="1">
    <location>
        <begin position="144"/>
        <end position="190"/>
    </location>
</feature>
<evidence type="ECO:0000313" key="5">
    <source>
        <dbReference type="Proteomes" id="UP000721954"/>
    </source>
</evidence>
<evidence type="ECO:0000256" key="1">
    <source>
        <dbReference type="SAM" id="MobiDB-lite"/>
    </source>
</evidence>
<keyword evidence="2" id="KW-0472">Membrane</keyword>
<dbReference type="SMART" id="SM00257">
    <property type="entry name" value="LysM"/>
    <property type="match status" value="2"/>
</dbReference>
<keyword evidence="2" id="KW-1133">Transmembrane helix</keyword>
<feature type="domain" description="LysM" evidence="3">
    <location>
        <begin position="263"/>
        <end position="312"/>
    </location>
</feature>
<feature type="compositionally biased region" description="Basic and acidic residues" evidence="1">
    <location>
        <begin position="325"/>
        <end position="342"/>
    </location>
</feature>
<dbReference type="Gene3D" id="3.10.350.10">
    <property type="entry name" value="LysM domain"/>
    <property type="match status" value="2"/>
</dbReference>
<accession>A0ABS3Y6E4</accession>
<organism evidence="4 5">
    <name type="scientific">Streptomyces smyrnaeus</name>
    <dbReference type="NCBI Taxonomy" id="1387713"/>
    <lineage>
        <taxon>Bacteria</taxon>
        <taxon>Bacillati</taxon>
        <taxon>Actinomycetota</taxon>
        <taxon>Actinomycetes</taxon>
        <taxon>Kitasatosporales</taxon>
        <taxon>Streptomycetaceae</taxon>
        <taxon>Streptomyces</taxon>
    </lineage>
</organism>
<feature type="transmembrane region" description="Helical" evidence="2">
    <location>
        <begin position="69"/>
        <end position="93"/>
    </location>
</feature>
<feature type="region of interest" description="Disordered" evidence="1">
    <location>
        <begin position="292"/>
        <end position="401"/>
    </location>
</feature>
<feature type="compositionally biased region" description="Basic and acidic residues" evidence="1">
    <location>
        <begin position="353"/>
        <end position="375"/>
    </location>
</feature>
<dbReference type="SUPFAM" id="SSF54106">
    <property type="entry name" value="LysM domain"/>
    <property type="match status" value="1"/>
</dbReference>
<keyword evidence="5" id="KW-1185">Reference proteome</keyword>
<dbReference type="InterPro" id="IPR036388">
    <property type="entry name" value="WH-like_DNA-bd_sf"/>
</dbReference>
<evidence type="ECO:0000259" key="3">
    <source>
        <dbReference type="PROSITE" id="PS51782"/>
    </source>
</evidence>
<name>A0ABS3Y6E4_9ACTN</name>
<dbReference type="SMART" id="SM01043">
    <property type="entry name" value="BTAD"/>
    <property type="match status" value="1"/>
</dbReference>
<feature type="compositionally biased region" description="Polar residues" evidence="1">
    <location>
        <begin position="378"/>
        <end position="391"/>
    </location>
</feature>
<dbReference type="PANTHER" id="PTHR34700:SF4">
    <property type="entry name" value="PHAGE-LIKE ELEMENT PBSX PROTEIN XKDP"/>
    <property type="match status" value="1"/>
</dbReference>
<protein>
    <submittedName>
        <fullName evidence="4">LysM peptidoglycan-binding domain-containing protein</fullName>
    </submittedName>
</protein>
<dbReference type="Gene3D" id="1.10.10.10">
    <property type="entry name" value="Winged helix-like DNA-binding domain superfamily/Winged helix DNA-binding domain"/>
    <property type="match status" value="1"/>
</dbReference>
<feature type="region of interest" description="Disordered" evidence="1">
    <location>
        <begin position="817"/>
        <end position="875"/>
    </location>
</feature>
<feature type="transmembrane region" description="Helical" evidence="2">
    <location>
        <begin position="114"/>
        <end position="133"/>
    </location>
</feature>
<dbReference type="CDD" id="cd00118">
    <property type="entry name" value="LysM"/>
    <property type="match status" value="1"/>
</dbReference>
<dbReference type="GeneID" id="96263546"/>
<dbReference type="Proteomes" id="UP000721954">
    <property type="component" value="Unassembled WGS sequence"/>
</dbReference>
<dbReference type="EMBL" id="JAFFZM010000035">
    <property type="protein sequence ID" value="MBO8203170.1"/>
    <property type="molecule type" value="Genomic_DNA"/>
</dbReference>
<dbReference type="Pfam" id="PF01476">
    <property type="entry name" value="LysM"/>
    <property type="match status" value="1"/>
</dbReference>
<evidence type="ECO:0000256" key="2">
    <source>
        <dbReference type="SAM" id="Phobius"/>
    </source>
</evidence>
<dbReference type="PROSITE" id="PS51782">
    <property type="entry name" value="LYSM"/>
    <property type="match status" value="1"/>
</dbReference>
<feature type="region of interest" description="Disordered" evidence="1">
    <location>
        <begin position="237"/>
        <end position="271"/>
    </location>
</feature>
<dbReference type="InterPro" id="IPR005158">
    <property type="entry name" value="BTAD"/>
</dbReference>
<comment type="caution">
    <text evidence="4">The sequence shown here is derived from an EMBL/GenBank/DDBJ whole genome shotgun (WGS) entry which is preliminary data.</text>
</comment>
<dbReference type="InterPro" id="IPR052196">
    <property type="entry name" value="Bact_Kbp"/>
</dbReference>
<dbReference type="InterPro" id="IPR036779">
    <property type="entry name" value="LysM_dom_sf"/>
</dbReference>
<proteinExistence type="predicted"/>
<gene>
    <name evidence="4" type="ORF">JW613_33555</name>
</gene>
<evidence type="ECO:0000313" key="4">
    <source>
        <dbReference type="EMBL" id="MBO8203170.1"/>
    </source>
</evidence>
<keyword evidence="2" id="KW-0812">Transmembrane</keyword>
<dbReference type="PANTHER" id="PTHR34700">
    <property type="entry name" value="POTASSIUM BINDING PROTEIN KBP"/>
    <property type="match status" value="1"/>
</dbReference>